<protein>
    <recommendedName>
        <fullName evidence="4">Secreted protein</fullName>
    </recommendedName>
</protein>
<sequence length="56" mass="5988">MGSVLVVGTINLPLLFSFAQASCLLSGRVRMVPVLPTQRNGIDTPRVIVCLSPPPR</sequence>
<accession>A0A822ZWT1</accession>
<dbReference type="Proteomes" id="UP000607653">
    <property type="component" value="Unassembled WGS sequence"/>
</dbReference>
<keyword evidence="3" id="KW-1185">Reference proteome</keyword>
<dbReference type="AlphaFoldDB" id="A0A822ZWT1"/>
<feature type="chain" id="PRO_5033057640" description="Secreted protein" evidence="1">
    <location>
        <begin position="22"/>
        <end position="56"/>
    </location>
</feature>
<evidence type="ECO:0000313" key="3">
    <source>
        <dbReference type="Proteomes" id="UP000607653"/>
    </source>
</evidence>
<feature type="signal peptide" evidence="1">
    <location>
        <begin position="1"/>
        <end position="21"/>
    </location>
</feature>
<organism evidence="2 3">
    <name type="scientific">Nelumbo nucifera</name>
    <name type="common">Sacred lotus</name>
    <dbReference type="NCBI Taxonomy" id="4432"/>
    <lineage>
        <taxon>Eukaryota</taxon>
        <taxon>Viridiplantae</taxon>
        <taxon>Streptophyta</taxon>
        <taxon>Embryophyta</taxon>
        <taxon>Tracheophyta</taxon>
        <taxon>Spermatophyta</taxon>
        <taxon>Magnoliopsida</taxon>
        <taxon>Proteales</taxon>
        <taxon>Nelumbonaceae</taxon>
        <taxon>Nelumbo</taxon>
    </lineage>
</organism>
<name>A0A822ZWT1_NELNU</name>
<reference evidence="2 3" key="1">
    <citation type="journal article" date="2020" name="Mol. Biol. Evol.">
        <title>Distinct Expression and Methylation Patterns for Genes with Different Fates following a Single Whole-Genome Duplication in Flowering Plants.</title>
        <authorList>
            <person name="Shi T."/>
            <person name="Rahmani R.S."/>
            <person name="Gugger P.F."/>
            <person name="Wang M."/>
            <person name="Li H."/>
            <person name="Zhang Y."/>
            <person name="Li Z."/>
            <person name="Wang Q."/>
            <person name="Van de Peer Y."/>
            <person name="Marchal K."/>
            <person name="Chen J."/>
        </authorList>
    </citation>
    <scope>NUCLEOTIDE SEQUENCE [LARGE SCALE GENOMIC DNA]</scope>
    <source>
        <tissue evidence="2">Leaf</tissue>
    </source>
</reference>
<keyword evidence="1" id="KW-0732">Signal</keyword>
<evidence type="ECO:0000313" key="2">
    <source>
        <dbReference type="EMBL" id="DAD49483.1"/>
    </source>
</evidence>
<evidence type="ECO:0000256" key="1">
    <source>
        <dbReference type="SAM" id="SignalP"/>
    </source>
</evidence>
<dbReference type="EMBL" id="DUZY01000175">
    <property type="protein sequence ID" value="DAD49483.1"/>
    <property type="molecule type" value="Genomic_DNA"/>
</dbReference>
<gene>
    <name evidence="2" type="ORF">HUJ06_000052</name>
</gene>
<comment type="caution">
    <text evidence="2">The sequence shown here is derived from an EMBL/GenBank/DDBJ whole genome shotgun (WGS) entry which is preliminary data.</text>
</comment>
<proteinExistence type="predicted"/>
<evidence type="ECO:0008006" key="4">
    <source>
        <dbReference type="Google" id="ProtNLM"/>
    </source>
</evidence>